<protein>
    <submittedName>
        <fullName evidence="3">Unannotated protein</fullName>
    </submittedName>
</protein>
<dbReference type="PANTHER" id="PTHR30483">
    <property type="entry name" value="LEUCINE-SPECIFIC-BINDING PROTEIN"/>
    <property type="match status" value="1"/>
</dbReference>
<gene>
    <name evidence="3" type="ORF">UFOPK4295_00205</name>
</gene>
<keyword evidence="1" id="KW-0732">Signal</keyword>
<dbReference type="Pfam" id="PF13458">
    <property type="entry name" value="Peripla_BP_6"/>
    <property type="match status" value="1"/>
</dbReference>
<sequence>MRKTRFAVGSLAVAALAFSIIPAQAADSPGLVPKGTWNSGLKEITIGLEAPMTGVFAVLGVSQKNSMTIVADQINKAGGLGGAQIKIRDLDDGLAPAKAVANAKEFATDDTVKLVVGPSITAYYQAAAPAYEAAKKINCQPAVAAGNFADYKYGFRSQDFYKDDINGMLAVLQDKGVKSFGMIYEAGATGTDFHAYMTTVAAQFGMVYIGWQQITSTATSHNDQVAKFIDADAIWISSNAYGALSAKAAKALNFKGLVVGGSGLQNVAFHDAGGDDFAGTYMAAPNYQWPVRDKSKWMPGYKAHVDAIVAAYGTNTGAIAGATSPKGTALAADCVYAYAVAANKAQSFDPDKVLAAMSTLDIPANQTPSGNRIHPGPEHNFYQADAIHIYKWMKDANGWYTEEQVKDVVQIAKVVAAAKAKAKAGDACSKAGATAKSAAGKTLKCTKVKGKLVLK</sequence>
<reference evidence="3" key="1">
    <citation type="submission" date="2020-05" db="EMBL/GenBank/DDBJ databases">
        <authorList>
            <person name="Chiriac C."/>
            <person name="Salcher M."/>
            <person name="Ghai R."/>
            <person name="Kavagutti S V."/>
        </authorList>
    </citation>
    <scope>NUCLEOTIDE SEQUENCE</scope>
</reference>
<evidence type="ECO:0000313" key="3">
    <source>
        <dbReference type="EMBL" id="CAB5045044.1"/>
    </source>
</evidence>
<dbReference type="AlphaFoldDB" id="A0A6J7SUA5"/>
<evidence type="ECO:0000259" key="2">
    <source>
        <dbReference type="Pfam" id="PF13458"/>
    </source>
</evidence>
<dbReference type="Gene3D" id="3.40.50.2300">
    <property type="match status" value="2"/>
</dbReference>
<dbReference type="PANTHER" id="PTHR30483:SF6">
    <property type="entry name" value="PERIPLASMIC BINDING PROTEIN OF ABC TRANSPORTER FOR NATURAL AMINO ACIDS"/>
    <property type="match status" value="1"/>
</dbReference>
<accession>A0A6J7SUA5</accession>
<name>A0A6J7SUA5_9ZZZZ</name>
<dbReference type="InterPro" id="IPR028082">
    <property type="entry name" value="Peripla_BP_I"/>
</dbReference>
<feature type="domain" description="Leucine-binding protein" evidence="2">
    <location>
        <begin position="43"/>
        <end position="370"/>
    </location>
</feature>
<dbReference type="EMBL" id="CAFBQF010000006">
    <property type="protein sequence ID" value="CAB5045044.1"/>
    <property type="molecule type" value="Genomic_DNA"/>
</dbReference>
<dbReference type="InterPro" id="IPR051010">
    <property type="entry name" value="BCAA_transport"/>
</dbReference>
<evidence type="ECO:0000256" key="1">
    <source>
        <dbReference type="ARBA" id="ARBA00022729"/>
    </source>
</evidence>
<proteinExistence type="predicted"/>
<dbReference type="InterPro" id="IPR028081">
    <property type="entry name" value="Leu-bd"/>
</dbReference>
<organism evidence="3">
    <name type="scientific">freshwater metagenome</name>
    <dbReference type="NCBI Taxonomy" id="449393"/>
    <lineage>
        <taxon>unclassified sequences</taxon>
        <taxon>metagenomes</taxon>
        <taxon>ecological metagenomes</taxon>
    </lineage>
</organism>
<dbReference type="SUPFAM" id="SSF53822">
    <property type="entry name" value="Periplasmic binding protein-like I"/>
    <property type="match status" value="1"/>
</dbReference>